<dbReference type="Proteomes" id="UP000242792">
    <property type="component" value="Chromosome"/>
</dbReference>
<sequence>MGWKHLFSREPRYIRRTRGYLQEARLAMLEHRIAAEHYQASADMYAERARRLEEEIAAWEAEHQSHDEVAESASVGLGKQVSTARTETEGAGASSTPASVGIIRAA</sequence>
<dbReference type="GeneID" id="83037806"/>
<dbReference type="RefSeq" id="WP_080025128.1">
    <property type="nucleotide sequence ID" value="NZ_CP020121.1"/>
</dbReference>
<feature type="region of interest" description="Disordered" evidence="1">
    <location>
        <begin position="62"/>
        <end position="106"/>
    </location>
</feature>
<dbReference type="EMBL" id="CP020121">
    <property type="protein sequence ID" value="AQZ96976.1"/>
    <property type="molecule type" value="Genomic_DNA"/>
</dbReference>
<protein>
    <submittedName>
        <fullName evidence="2">Uncharacterized protein</fullName>
    </submittedName>
</protein>
<dbReference type="AlphaFoldDB" id="A0A1V0BAL9"/>
<proteinExistence type="predicted"/>
<accession>A0A1V0BAL9</accession>
<dbReference type="KEGG" id="cke:B5M06_00560"/>
<gene>
    <name evidence="2" type="ORF">B5M06_00560</name>
</gene>
<name>A0A1V0BAL9_9BURK</name>
<dbReference type="OrthoDB" id="8795569at2"/>
<organism evidence="2 3">
    <name type="scientific">Comamonas kerstersii</name>
    <dbReference type="NCBI Taxonomy" id="225992"/>
    <lineage>
        <taxon>Bacteria</taxon>
        <taxon>Pseudomonadati</taxon>
        <taxon>Pseudomonadota</taxon>
        <taxon>Betaproteobacteria</taxon>
        <taxon>Burkholderiales</taxon>
        <taxon>Comamonadaceae</taxon>
        <taxon>Comamonas</taxon>
    </lineage>
</organism>
<evidence type="ECO:0000313" key="3">
    <source>
        <dbReference type="Proteomes" id="UP000242792"/>
    </source>
</evidence>
<evidence type="ECO:0000313" key="2">
    <source>
        <dbReference type="EMBL" id="AQZ96976.1"/>
    </source>
</evidence>
<reference evidence="2 3" key="1">
    <citation type="submission" date="2017-03" db="EMBL/GenBank/DDBJ databases">
        <title>Rapid Whole Genome Sequencing of Comamonas kerstersii Causing Continuous ambulatory Peritoneal Dialysis-Associated Peritonitis.</title>
        <authorList>
            <person name="Zheng B."/>
        </authorList>
    </citation>
    <scope>NUCLEOTIDE SEQUENCE [LARGE SCALE GENOMIC DNA]</scope>
    <source>
        <strain evidence="2 3">8943</strain>
    </source>
</reference>
<evidence type="ECO:0000256" key="1">
    <source>
        <dbReference type="SAM" id="MobiDB-lite"/>
    </source>
</evidence>